<dbReference type="RefSeq" id="XP_007311025.1">
    <property type="nucleotide sequence ID" value="XM_007310963.1"/>
</dbReference>
<dbReference type="EMBL" id="JH687400">
    <property type="protein sequence ID" value="EIM80048.1"/>
    <property type="molecule type" value="Genomic_DNA"/>
</dbReference>
<name>R7RYZ9_STEHR</name>
<accession>R7RYZ9</accession>
<dbReference type="InterPro" id="IPR035959">
    <property type="entry name" value="RutC-like_sf"/>
</dbReference>
<evidence type="ECO:0000313" key="1">
    <source>
        <dbReference type="EMBL" id="EIM80048.1"/>
    </source>
</evidence>
<reference evidence="2" key="1">
    <citation type="journal article" date="2012" name="Science">
        <title>The Paleozoic origin of enzymatic lignin decomposition reconstructed from 31 fungal genomes.</title>
        <authorList>
            <person name="Floudas D."/>
            <person name="Binder M."/>
            <person name="Riley R."/>
            <person name="Barry K."/>
            <person name="Blanchette R.A."/>
            <person name="Henrissat B."/>
            <person name="Martinez A.T."/>
            <person name="Otillar R."/>
            <person name="Spatafora J.W."/>
            <person name="Yadav J.S."/>
            <person name="Aerts A."/>
            <person name="Benoit I."/>
            <person name="Boyd A."/>
            <person name="Carlson A."/>
            <person name="Copeland A."/>
            <person name="Coutinho P.M."/>
            <person name="de Vries R.P."/>
            <person name="Ferreira P."/>
            <person name="Findley K."/>
            <person name="Foster B."/>
            <person name="Gaskell J."/>
            <person name="Glotzer D."/>
            <person name="Gorecki P."/>
            <person name="Heitman J."/>
            <person name="Hesse C."/>
            <person name="Hori C."/>
            <person name="Igarashi K."/>
            <person name="Jurgens J.A."/>
            <person name="Kallen N."/>
            <person name="Kersten P."/>
            <person name="Kohler A."/>
            <person name="Kuees U."/>
            <person name="Kumar T.K.A."/>
            <person name="Kuo A."/>
            <person name="LaButti K."/>
            <person name="Larrondo L.F."/>
            <person name="Lindquist E."/>
            <person name="Ling A."/>
            <person name="Lombard V."/>
            <person name="Lucas S."/>
            <person name="Lundell T."/>
            <person name="Martin R."/>
            <person name="McLaughlin D.J."/>
            <person name="Morgenstern I."/>
            <person name="Morin E."/>
            <person name="Murat C."/>
            <person name="Nagy L.G."/>
            <person name="Nolan M."/>
            <person name="Ohm R.A."/>
            <person name="Patyshakuliyeva A."/>
            <person name="Rokas A."/>
            <person name="Ruiz-Duenas F.J."/>
            <person name="Sabat G."/>
            <person name="Salamov A."/>
            <person name="Samejima M."/>
            <person name="Schmutz J."/>
            <person name="Slot J.C."/>
            <person name="St John F."/>
            <person name="Stenlid J."/>
            <person name="Sun H."/>
            <person name="Sun S."/>
            <person name="Syed K."/>
            <person name="Tsang A."/>
            <person name="Wiebenga A."/>
            <person name="Young D."/>
            <person name="Pisabarro A."/>
            <person name="Eastwood D.C."/>
            <person name="Martin F."/>
            <person name="Cullen D."/>
            <person name="Grigoriev I.V."/>
            <person name="Hibbett D.S."/>
        </authorList>
    </citation>
    <scope>NUCLEOTIDE SEQUENCE [LARGE SCALE GENOMIC DNA]</scope>
    <source>
        <strain evidence="2">FP-91666</strain>
    </source>
</reference>
<dbReference type="GeneID" id="18802287"/>
<keyword evidence="2" id="KW-1185">Reference proteome</keyword>
<protein>
    <submittedName>
        <fullName evidence="1">Uncharacterized protein</fullName>
    </submittedName>
</protein>
<organism evidence="1 2">
    <name type="scientific">Stereum hirsutum (strain FP-91666)</name>
    <name type="common">White-rot fungus</name>
    <dbReference type="NCBI Taxonomy" id="721885"/>
    <lineage>
        <taxon>Eukaryota</taxon>
        <taxon>Fungi</taxon>
        <taxon>Dikarya</taxon>
        <taxon>Basidiomycota</taxon>
        <taxon>Agaricomycotina</taxon>
        <taxon>Agaricomycetes</taxon>
        <taxon>Russulales</taxon>
        <taxon>Stereaceae</taxon>
        <taxon>Stereum</taxon>
    </lineage>
</organism>
<evidence type="ECO:0000313" key="2">
    <source>
        <dbReference type="Proteomes" id="UP000053927"/>
    </source>
</evidence>
<dbReference type="SUPFAM" id="SSF55298">
    <property type="entry name" value="YjgF-like"/>
    <property type="match status" value="1"/>
</dbReference>
<dbReference type="AlphaFoldDB" id="R7RYZ9"/>
<dbReference type="Proteomes" id="UP000053927">
    <property type="component" value="Unassembled WGS sequence"/>
</dbReference>
<sequence>MQMHKCILAPTRKLSSPHLKRLTLSLHFWAPQLRVPFDPITAAFVPGGFEEHTKQYLHNLRAIIEWSGSEVGTAVKFTHVIMTKRAQ</sequence>
<dbReference type="KEGG" id="shs:STEHIDRAFT_163295"/>
<proteinExistence type="predicted"/>
<gene>
    <name evidence="1" type="ORF">STEHIDRAFT_163295</name>
</gene>